<dbReference type="RefSeq" id="WP_376864069.1">
    <property type="nucleotide sequence ID" value="NZ_JBHRYB010000001.1"/>
</dbReference>
<evidence type="ECO:0000313" key="8">
    <source>
        <dbReference type="Proteomes" id="UP001595722"/>
    </source>
</evidence>
<feature type="binding site" evidence="3">
    <location>
        <position position="282"/>
    </location>
    <ligand>
        <name>CTP</name>
        <dbReference type="ChEBI" id="CHEBI:37563"/>
    </ligand>
</feature>
<feature type="domain" description="Flavoprotein" evidence="5">
    <location>
        <begin position="7"/>
        <end position="171"/>
    </location>
</feature>
<dbReference type="HAMAP" id="MF_02225">
    <property type="entry name" value="CoaBC"/>
    <property type="match status" value="1"/>
</dbReference>
<keyword evidence="3" id="KW-0479">Metal-binding</keyword>
<dbReference type="InterPro" id="IPR007085">
    <property type="entry name" value="DNA/pantothenate-metab_flavo_C"/>
</dbReference>
<comment type="cofactor">
    <cofactor evidence="3">
        <name>Mg(2+)</name>
        <dbReference type="ChEBI" id="CHEBI:18420"/>
    </cofactor>
</comment>
<comment type="pathway">
    <text evidence="3 4">Cofactor biosynthesis; coenzyme A biosynthesis; CoA from (R)-pantothenate: step 3/5.</text>
</comment>
<dbReference type="EC" id="6.3.2.5" evidence="3"/>
<keyword evidence="1 3" id="KW-0210">Decarboxylase</keyword>
<protein>
    <recommendedName>
        <fullName evidence="3">Coenzyme A biosynthesis bifunctional protein CoaBC</fullName>
    </recommendedName>
    <alternativeName>
        <fullName evidence="3">DNA/pantothenate metabolism flavoprotein</fullName>
    </alternativeName>
    <alternativeName>
        <fullName evidence="3">Phosphopantothenoylcysteine synthetase/decarboxylase</fullName>
        <shortName evidence="3">PPCS-PPCDC</shortName>
    </alternativeName>
    <domain>
        <recommendedName>
            <fullName evidence="3">Phosphopantothenoylcysteine decarboxylase</fullName>
            <shortName evidence="3">PPC decarboxylase</shortName>
            <shortName evidence="3">PPC-DC</shortName>
            <ecNumber evidence="3">4.1.1.36</ecNumber>
        </recommendedName>
        <alternativeName>
            <fullName evidence="3">CoaC</fullName>
        </alternativeName>
    </domain>
    <domain>
        <recommendedName>
            <fullName evidence="3">Phosphopantothenate--cysteine ligase</fullName>
            <ecNumber evidence="3">6.3.2.5</ecNumber>
        </recommendedName>
        <alternativeName>
            <fullName evidence="3">CoaB</fullName>
        </alternativeName>
        <alternativeName>
            <fullName evidence="3">Phosphopantothenoylcysteine synthetase</fullName>
            <shortName evidence="3">PPC synthetase</shortName>
            <shortName evidence="3">PPC-S</shortName>
        </alternativeName>
    </domain>
</protein>
<dbReference type="EC" id="4.1.1.36" evidence="3"/>
<keyword evidence="2 3" id="KW-0456">Lyase</keyword>
<keyword evidence="3 4" id="KW-0288">FMN</keyword>
<dbReference type="SUPFAM" id="SSF52507">
    <property type="entry name" value="Homo-oligomeric flavin-containing Cys decarboxylases, HFCD"/>
    <property type="match status" value="1"/>
</dbReference>
<keyword evidence="8" id="KW-1185">Reference proteome</keyword>
<dbReference type="InterPro" id="IPR036551">
    <property type="entry name" value="Flavin_trans-like"/>
</dbReference>
<comment type="similarity">
    <text evidence="3 4">In the C-terminal section; belongs to the PPC synthetase family.</text>
</comment>
<comment type="similarity">
    <text evidence="3 4">In the N-terminal section; belongs to the HFCD (homo-oligomeric flavin containing Cys decarboxylase) superfamily.</text>
</comment>
<dbReference type="InterPro" id="IPR035929">
    <property type="entry name" value="CoaB-like_sf"/>
</dbReference>
<comment type="cofactor">
    <cofactor evidence="3">
        <name>FMN</name>
        <dbReference type="ChEBI" id="CHEBI:58210"/>
    </cofactor>
    <text evidence="3">Binds 1 FMN per subunit.</text>
</comment>
<dbReference type="Pfam" id="PF02441">
    <property type="entry name" value="Flavoprotein"/>
    <property type="match status" value="1"/>
</dbReference>
<sequence length="405" mass="43490">MQQLTNKRILLGITGGIAAYKSAELVRQLKKSGADVRVVMTKGAMEFITPLTLQALSGNPVHHALLDPEAEAGMGHIELAKWADLLVVAPASANFIARLSQGLGDDLLTTICLATEAPLALAPAMNQAMWRDGSTQQNLERLINVKGNKLHVFGPDAGEQACGDIGPGRMLAPEVLATNCAELFESGILAGLHLVVTAGPTREAIDPVRYISNHSSGKMGYAIAAAARDAGARVTLISGPVTIQAPERVNLEKVESARDMLEAALEHISSCQIFVAAAAVADYRPLNVANQKIKKSGDSMDLTMIKNPDVVATVAQHEQRPFTVGFAAETQAVEDYARGKLENKNLDMIVANDVSRDDIGFNSDHNAATVLWSDGQQSFDSMSKDTMARQLIELIAHRYQQYTKK</sequence>
<evidence type="ECO:0000256" key="2">
    <source>
        <dbReference type="ARBA" id="ARBA00023239"/>
    </source>
</evidence>
<feature type="binding site" evidence="3">
    <location>
        <position position="326"/>
    </location>
    <ligand>
        <name>CTP</name>
        <dbReference type="ChEBI" id="CHEBI:37563"/>
    </ligand>
</feature>
<keyword evidence="3" id="KW-0511">Multifunctional enzyme</keyword>
<feature type="binding site" evidence="3">
    <location>
        <begin position="308"/>
        <end position="311"/>
    </location>
    <ligand>
        <name>CTP</name>
        <dbReference type="ChEBI" id="CHEBI:37563"/>
    </ligand>
</feature>
<feature type="region of interest" description="Phosphopantothenate--cysteine ligase" evidence="3">
    <location>
        <begin position="194"/>
        <end position="405"/>
    </location>
</feature>
<dbReference type="EMBL" id="JBHRYB010000001">
    <property type="protein sequence ID" value="MFC3678514.1"/>
    <property type="molecule type" value="Genomic_DNA"/>
</dbReference>
<keyword evidence="3 4" id="KW-0285">Flavoprotein</keyword>
<evidence type="ECO:0000259" key="6">
    <source>
        <dbReference type="Pfam" id="PF04127"/>
    </source>
</evidence>
<comment type="catalytic activity">
    <reaction evidence="3 4">
        <text>(R)-4'-phosphopantothenate + L-cysteine + CTP = N-[(R)-4-phosphopantothenoyl]-L-cysteine + CMP + diphosphate + H(+)</text>
        <dbReference type="Rhea" id="RHEA:19397"/>
        <dbReference type="ChEBI" id="CHEBI:10986"/>
        <dbReference type="ChEBI" id="CHEBI:15378"/>
        <dbReference type="ChEBI" id="CHEBI:33019"/>
        <dbReference type="ChEBI" id="CHEBI:35235"/>
        <dbReference type="ChEBI" id="CHEBI:37563"/>
        <dbReference type="ChEBI" id="CHEBI:59458"/>
        <dbReference type="ChEBI" id="CHEBI:60377"/>
        <dbReference type="EC" id="6.3.2.5"/>
    </reaction>
</comment>
<evidence type="ECO:0000313" key="7">
    <source>
        <dbReference type="EMBL" id="MFC3678514.1"/>
    </source>
</evidence>
<feature type="binding site" evidence="3">
    <location>
        <position position="292"/>
    </location>
    <ligand>
        <name>CTP</name>
        <dbReference type="ChEBI" id="CHEBI:37563"/>
    </ligand>
</feature>
<dbReference type="NCBIfam" id="TIGR00521">
    <property type="entry name" value="coaBC_dfp"/>
    <property type="match status" value="1"/>
</dbReference>
<comment type="caution">
    <text evidence="7">The sequence shown here is derived from an EMBL/GenBank/DDBJ whole genome shotgun (WGS) entry which is preliminary data.</text>
</comment>
<feature type="binding site" evidence="3">
    <location>
        <position position="340"/>
    </location>
    <ligand>
        <name>CTP</name>
        <dbReference type="ChEBI" id="CHEBI:37563"/>
    </ligand>
</feature>
<feature type="active site" description="Proton donor" evidence="3">
    <location>
        <position position="162"/>
    </location>
</feature>
<organism evidence="7 8">
    <name type="scientific">Bacterioplanoides pacificum</name>
    <dbReference type="NCBI Taxonomy" id="1171596"/>
    <lineage>
        <taxon>Bacteria</taxon>
        <taxon>Pseudomonadati</taxon>
        <taxon>Pseudomonadota</taxon>
        <taxon>Gammaproteobacteria</taxon>
        <taxon>Oceanospirillales</taxon>
        <taxon>Oceanospirillaceae</taxon>
        <taxon>Bacterioplanoides</taxon>
    </lineage>
</organism>
<comment type="pathway">
    <text evidence="3 4">Cofactor biosynthesis; coenzyme A biosynthesis; CoA from (R)-pantothenate: step 2/5.</text>
</comment>
<dbReference type="SUPFAM" id="SSF102645">
    <property type="entry name" value="CoaB-like"/>
    <property type="match status" value="1"/>
</dbReference>
<comment type="function">
    <text evidence="3">Catalyzes two sequential steps in the biosynthesis of coenzyme A. In the first step cysteine is conjugated to 4'-phosphopantothenate to form 4-phosphopantothenoylcysteine. In the second step the latter compound is decarboxylated to form 4'-phosphopantotheine.</text>
</comment>
<name>A0ABV7VMV2_9GAMM</name>
<proteinExistence type="inferred from homology"/>
<dbReference type="Pfam" id="PF04127">
    <property type="entry name" value="DFP"/>
    <property type="match status" value="1"/>
</dbReference>
<keyword evidence="3" id="KW-0460">Magnesium</keyword>
<feature type="region of interest" description="Phosphopantothenoylcysteine decarboxylase" evidence="3">
    <location>
        <begin position="1"/>
        <end position="193"/>
    </location>
</feature>
<dbReference type="Proteomes" id="UP001595722">
    <property type="component" value="Unassembled WGS sequence"/>
</dbReference>
<accession>A0ABV7VMV2</accession>
<dbReference type="PANTHER" id="PTHR14359">
    <property type="entry name" value="HOMO-OLIGOMERIC FLAVIN CONTAINING CYS DECARBOXYLASE FAMILY"/>
    <property type="match status" value="1"/>
</dbReference>
<gene>
    <name evidence="3 7" type="primary">coaBC</name>
    <name evidence="7" type="ORF">ACFOMG_00130</name>
</gene>
<evidence type="ECO:0000256" key="3">
    <source>
        <dbReference type="HAMAP-Rule" id="MF_02225"/>
    </source>
</evidence>
<dbReference type="GO" id="GO:0004633">
    <property type="term" value="F:phosphopantothenoylcysteine decarboxylase activity"/>
    <property type="evidence" value="ECO:0007669"/>
    <property type="project" value="UniProtKB-EC"/>
</dbReference>
<dbReference type="Gene3D" id="3.40.50.10300">
    <property type="entry name" value="CoaB-like"/>
    <property type="match status" value="1"/>
</dbReference>
<evidence type="ECO:0000256" key="1">
    <source>
        <dbReference type="ARBA" id="ARBA00022793"/>
    </source>
</evidence>
<dbReference type="InterPro" id="IPR003382">
    <property type="entry name" value="Flavoprotein"/>
</dbReference>
<reference evidence="8" key="1">
    <citation type="journal article" date="2019" name="Int. J. Syst. Evol. Microbiol.">
        <title>The Global Catalogue of Microorganisms (GCM) 10K type strain sequencing project: providing services to taxonomists for standard genome sequencing and annotation.</title>
        <authorList>
            <consortium name="The Broad Institute Genomics Platform"/>
            <consortium name="The Broad Institute Genome Sequencing Center for Infectious Disease"/>
            <person name="Wu L."/>
            <person name="Ma J."/>
        </authorList>
    </citation>
    <scope>NUCLEOTIDE SEQUENCE [LARGE SCALE GENOMIC DNA]</scope>
    <source>
        <strain evidence="8">KCTC 42424</strain>
    </source>
</reference>
<dbReference type="GO" id="GO:0004632">
    <property type="term" value="F:phosphopantothenate--cysteine ligase activity"/>
    <property type="evidence" value="ECO:0007669"/>
    <property type="project" value="UniProtKB-EC"/>
</dbReference>
<dbReference type="Gene3D" id="3.40.50.1950">
    <property type="entry name" value="Flavin prenyltransferase-like"/>
    <property type="match status" value="1"/>
</dbReference>
<comment type="function">
    <text evidence="4">Catalyzes two steps in the biosynthesis of coenzyme A. In the first step cysteine is conjugated to 4'-phosphopantothenate to form 4-phosphopantothenoylcysteine, in the latter compound is decarboxylated to form 4'-phosphopantotheine.</text>
</comment>
<comment type="catalytic activity">
    <reaction evidence="3 4">
        <text>N-[(R)-4-phosphopantothenoyl]-L-cysteine + H(+) = (R)-4'-phosphopantetheine + CO2</text>
        <dbReference type="Rhea" id="RHEA:16793"/>
        <dbReference type="ChEBI" id="CHEBI:15378"/>
        <dbReference type="ChEBI" id="CHEBI:16526"/>
        <dbReference type="ChEBI" id="CHEBI:59458"/>
        <dbReference type="ChEBI" id="CHEBI:61723"/>
        <dbReference type="EC" id="4.1.1.36"/>
    </reaction>
</comment>
<evidence type="ECO:0000259" key="5">
    <source>
        <dbReference type="Pfam" id="PF02441"/>
    </source>
</evidence>
<evidence type="ECO:0000256" key="4">
    <source>
        <dbReference type="RuleBase" id="RU364078"/>
    </source>
</evidence>
<feature type="domain" description="DNA/pantothenate metabolism flavoprotein C-terminal" evidence="6">
    <location>
        <begin position="189"/>
        <end position="397"/>
    </location>
</feature>
<dbReference type="PANTHER" id="PTHR14359:SF6">
    <property type="entry name" value="PHOSPHOPANTOTHENOYLCYSTEINE DECARBOXYLASE"/>
    <property type="match status" value="1"/>
</dbReference>
<feature type="binding site" evidence="3">
    <location>
        <position position="344"/>
    </location>
    <ligand>
        <name>CTP</name>
        <dbReference type="ChEBI" id="CHEBI:37563"/>
    </ligand>
</feature>
<dbReference type="InterPro" id="IPR005252">
    <property type="entry name" value="CoaBC"/>
</dbReference>
<keyword evidence="3 4" id="KW-0436">Ligase</keyword>
<comment type="caution">
    <text evidence="3">Lacks conserved residue(s) required for the propagation of feature annotation.</text>
</comment>